<protein>
    <submittedName>
        <fullName evidence="1">Uncharacterized protein</fullName>
    </submittedName>
</protein>
<keyword evidence="2" id="KW-1185">Reference proteome</keyword>
<name>A0A0J8FXH2_9PSED</name>
<sequence length="66" mass="7073">MKLANATMLLANQALASDDVAVLSALGFSLAHIGELRRKGGFRPSSIAQNTRLINCLQKREPAHAD</sequence>
<dbReference type="STRING" id="1674920.ACR52_15075"/>
<dbReference type="PATRIC" id="fig|1674920.3.peg.929"/>
<dbReference type="Proteomes" id="UP000037551">
    <property type="component" value="Unassembled WGS sequence"/>
</dbReference>
<accession>A0A0J8FXH2</accession>
<gene>
    <name evidence="1" type="ORF">ACR52_15075</name>
</gene>
<evidence type="ECO:0000313" key="1">
    <source>
        <dbReference type="EMBL" id="KMT54860.1"/>
    </source>
</evidence>
<comment type="caution">
    <text evidence="1">The sequence shown here is derived from an EMBL/GenBank/DDBJ whole genome shotgun (WGS) entry which is preliminary data.</text>
</comment>
<dbReference type="AlphaFoldDB" id="A0A0J8FXH2"/>
<evidence type="ECO:0000313" key="2">
    <source>
        <dbReference type="Proteomes" id="UP000037551"/>
    </source>
</evidence>
<reference evidence="1 2" key="1">
    <citation type="submission" date="2015-06" db="EMBL/GenBank/DDBJ databases">
        <title>Draft genome sequence of an Antarctic Pseudomonas sp. strain KG01 with full potential for biotechnological applications.</title>
        <authorList>
            <person name="Pavlov M.S."/>
            <person name="Lira F."/>
            <person name="Martinez J.L."/>
            <person name="Marshall S.H."/>
        </authorList>
    </citation>
    <scope>NUCLEOTIDE SEQUENCE [LARGE SCALE GENOMIC DNA]</scope>
    <source>
        <strain evidence="1 2">KG01</strain>
    </source>
</reference>
<organism evidence="1 2">
    <name type="scientific">Pseudomonas fildesensis</name>
    <dbReference type="NCBI Taxonomy" id="1674920"/>
    <lineage>
        <taxon>Bacteria</taxon>
        <taxon>Pseudomonadati</taxon>
        <taxon>Pseudomonadota</taxon>
        <taxon>Gammaproteobacteria</taxon>
        <taxon>Pseudomonadales</taxon>
        <taxon>Pseudomonadaceae</taxon>
        <taxon>Pseudomonas</taxon>
    </lineage>
</organism>
<dbReference type="EMBL" id="LFMW01000009">
    <property type="protein sequence ID" value="KMT54860.1"/>
    <property type="molecule type" value="Genomic_DNA"/>
</dbReference>
<proteinExistence type="predicted"/>